<evidence type="ECO:0000313" key="1">
    <source>
        <dbReference type="EMBL" id="GAA0742484.1"/>
    </source>
</evidence>
<gene>
    <name evidence="1" type="ORF">GCM10008906_25070</name>
</gene>
<accession>A0ABN1JLZ2</accession>
<proteinExistence type="predicted"/>
<dbReference type="Proteomes" id="UP001501510">
    <property type="component" value="Unassembled WGS sequence"/>
</dbReference>
<reference evidence="1 2" key="1">
    <citation type="journal article" date="2019" name="Int. J. Syst. Evol. Microbiol.">
        <title>The Global Catalogue of Microorganisms (GCM) 10K type strain sequencing project: providing services to taxonomists for standard genome sequencing and annotation.</title>
        <authorList>
            <consortium name="The Broad Institute Genomics Platform"/>
            <consortium name="The Broad Institute Genome Sequencing Center for Infectious Disease"/>
            <person name="Wu L."/>
            <person name="Ma J."/>
        </authorList>
    </citation>
    <scope>NUCLEOTIDE SEQUENCE [LARGE SCALE GENOMIC DNA]</scope>
    <source>
        <strain evidence="1 2">JCM 1407</strain>
    </source>
</reference>
<dbReference type="RefSeq" id="WP_343761990.1">
    <property type="nucleotide sequence ID" value="NZ_BAAACG010000010.1"/>
</dbReference>
<keyword evidence="2" id="KW-1185">Reference proteome</keyword>
<evidence type="ECO:0008006" key="3">
    <source>
        <dbReference type="Google" id="ProtNLM"/>
    </source>
</evidence>
<organism evidence="1 2">
    <name type="scientific">Clostridium oceanicum</name>
    <dbReference type="NCBI Taxonomy" id="1543"/>
    <lineage>
        <taxon>Bacteria</taxon>
        <taxon>Bacillati</taxon>
        <taxon>Bacillota</taxon>
        <taxon>Clostridia</taxon>
        <taxon>Eubacteriales</taxon>
        <taxon>Clostridiaceae</taxon>
        <taxon>Clostridium</taxon>
    </lineage>
</organism>
<dbReference type="EMBL" id="BAAACG010000010">
    <property type="protein sequence ID" value="GAA0742484.1"/>
    <property type="molecule type" value="Genomic_DNA"/>
</dbReference>
<name>A0ABN1JLZ2_9CLOT</name>
<protein>
    <recommendedName>
        <fullName evidence="3">DUF5105 domain-containing protein</fullName>
    </recommendedName>
</protein>
<sequence>MKKIKILVPFLLVLIFTMGLYGCGAKTPTDTVKNYLDEVKKGENGDFSNLVNKTLDKNKKDKDKKAEDPTTKKIGEAIKKLTYTINSENVDGDTAKVNVKVKGPDIATVLGESMKKGINMAFSEAFSGKKPTEAEQKKMYEKIFIESMDKVKYTDRTGDISLTKVEGKWKIKESDSLTKLLMNLDPSLFNDNSKQNKN</sequence>
<dbReference type="PROSITE" id="PS51257">
    <property type="entry name" value="PROKAR_LIPOPROTEIN"/>
    <property type="match status" value="1"/>
</dbReference>
<comment type="caution">
    <text evidence="1">The sequence shown here is derived from an EMBL/GenBank/DDBJ whole genome shotgun (WGS) entry which is preliminary data.</text>
</comment>
<evidence type="ECO:0000313" key="2">
    <source>
        <dbReference type="Proteomes" id="UP001501510"/>
    </source>
</evidence>